<dbReference type="PANTHER" id="PTHR12677">
    <property type="entry name" value="GOLGI APPARATUS MEMBRANE PROTEIN TVP38-RELATED"/>
    <property type="match status" value="1"/>
</dbReference>
<dbReference type="InterPro" id="IPR032816">
    <property type="entry name" value="VTT_dom"/>
</dbReference>
<dbReference type="PANTHER" id="PTHR12677:SF59">
    <property type="entry name" value="GOLGI APPARATUS MEMBRANE PROTEIN TVP38-RELATED"/>
    <property type="match status" value="1"/>
</dbReference>
<keyword evidence="4 6" id="KW-1133">Transmembrane helix</keyword>
<dbReference type="EMBL" id="CP052909">
    <property type="protein sequence ID" value="QNJ97388.1"/>
    <property type="molecule type" value="Genomic_DNA"/>
</dbReference>
<evidence type="ECO:0000256" key="5">
    <source>
        <dbReference type="ARBA" id="ARBA00023136"/>
    </source>
</evidence>
<dbReference type="AlphaFoldDB" id="A0A7G8PSS2"/>
<feature type="transmembrane region" description="Helical" evidence="6">
    <location>
        <begin position="15"/>
        <end position="34"/>
    </location>
</feature>
<feature type="transmembrane region" description="Helical" evidence="6">
    <location>
        <begin position="178"/>
        <end position="198"/>
    </location>
</feature>
<feature type="transmembrane region" description="Helical" evidence="6">
    <location>
        <begin position="65"/>
        <end position="94"/>
    </location>
</feature>
<feature type="transmembrane region" description="Helical" evidence="6">
    <location>
        <begin position="100"/>
        <end position="121"/>
    </location>
</feature>
<keyword evidence="2 6" id="KW-1003">Cell membrane</keyword>
<gene>
    <name evidence="8" type="ORF">ALE3EI_0813</name>
</gene>
<dbReference type="RefSeq" id="WP_186991109.1">
    <property type="nucleotide sequence ID" value="NZ_CP052909.1"/>
</dbReference>
<evidence type="ECO:0000256" key="3">
    <source>
        <dbReference type="ARBA" id="ARBA00022692"/>
    </source>
</evidence>
<feature type="domain" description="VTT" evidence="7">
    <location>
        <begin position="84"/>
        <end position="201"/>
    </location>
</feature>
<evidence type="ECO:0000256" key="2">
    <source>
        <dbReference type="ARBA" id="ARBA00022475"/>
    </source>
</evidence>
<keyword evidence="9" id="KW-1185">Reference proteome</keyword>
<keyword evidence="3 6" id="KW-0812">Transmembrane</keyword>
<evidence type="ECO:0000313" key="8">
    <source>
        <dbReference type="EMBL" id="QNJ97388.1"/>
    </source>
</evidence>
<reference evidence="8 9" key="1">
    <citation type="submission" date="2020-04" db="EMBL/GenBank/DDBJ databases">
        <title>Genome sequence of Altibacter aquimarinus strain ALE3EI.</title>
        <authorList>
            <person name="Oh H.-M."/>
            <person name="Jang D."/>
        </authorList>
    </citation>
    <scope>NUCLEOTIDE SEQUENCE [LARGE SCALE GENOMIC DNA]</scope>
    <source>
        <strain evidence="8 9">ALE3EI</strain>
    </source>
</reference>
<evidence type="ECO:0000256" key="6">
    <source>
        <dbReference type="RuleBase" id="RU366058"/>
    </source>
</evidence>
<protein>
    <recommendedName>
        <fullName evidence="6">TVP38/TMEM64 family membrane protein</fullName>
    </recommendedName>
</protein>
<comment type="subcellular location">
    <subcellularLocation>
        <location evidence="1 6">Cell membrane</location>
        <topology evidence="1 6">Multi-pass membrane protein</topology>
    </subcellularLocation>
</comment>
<dbReference type="Proteomes" id="UP000515514">
    <property type="component" value="Chromosome"/>
</dbReference>
<evidence type="ECO:0000256" key="4">
    <source>
        <dbReference type="ARBA" id="ARBA00022989"/>
    </source>
</evidence>
<keyword evidence="5 6" id="KW-0472">Membrane</keyword>
<dbReference type="InterPro" id="IPR015414">
    <property type="entry name" value="TMEM64"/>
</dbReference>
<organism evidence="8 9">
    <name type="scientific">Constantimarinum furrinae</name>
    <dbReference type="NCBI Taxonomy" id="2562285"/>
    <lineage>
        <taxon>Bacteria</taxon>
        <taxon>Pseudomonadati</taxon>
        <taxon>Bacteroidota</taxon>
        <taxon>Flavobacteriia</taxon>
        <taxon>Flavobacteriales</taxon>
        <taxon>Flavobacteriaceae</taxon>
        <taxon>Altibacter/Constantimarinum group</taxon>
        <taxon>Constantimarinum</taxon>
    </lineage>
</organism>
<accession>A0A7G8PSS2</accession>
<dbReference type="KEGG" id="alti:ALE3EI_0813"/>
<comment type="similarity">
    <text evidence="6">Belongs to the TVP38/TMEM64 family.</text>
</comment>
<dbReference type="GO" id="GO:0005886">
    <property type="term" value="C:plasma membrane"/>
    <property type="evidence" value="ECO:0007669"/>
    <property type="project" value="UniProtKB-SubCell"/>
</dbReference>
<feature type="transmembrane region" description="Helical" evidence="6">
    <location>
        <begin position="210"/>
        <end position="227"/>
    </location>
</feature>
<proteinExistence type="inferred from homology"/>
<evidence type="ECO:0000259" key="7">
    <source>
        <dbReference type="Pfam" id="PF09335"/>
    </source>
</evidence>
<evidence type="ECO:0000313" key="9">
    <source>
        <dbReference type="Proteomes" id="UP000515514"/>
    </source>
</evidence>
<sequence>MTKKNSKSDIQQSKAPLFVSLGIIIVLILLYFLVPSYQQFLNEAWQVLTSNDETRIENWVSEFGWFGPVVLILAMVFQMFLIVIPSLALMVVAVLAYGPVWGSIISASGVFVASTTGYVIGKYFGPVLVKKMIGSSSEEKLENFINDYGFWAVVITRFNPFLSNDAISFVGGVLKMGYWRFIGATLLGISPLILFIAILGNNTESMKTGLIWGSVVSLILFVLYVWWDKRRKKSS</sequence>
<dbReference type="Pfam" id="PF09335">
    <property type="entry name" value="VTT_dom"/>
    <property type="match status" value="1"/>
</dbReference>
<evidence type="ECO:0000256" key="1">
    <source>
        <dbReference type="ARBA" id="ARBA00004651"/>
    </source>
</evidence>
<name>A0A7G8PSS2_9FLAO</name>